<evidence type="ECO:0000313" key="2">
    <source>
        <dbReference type="Proteomes" id="UP000285310"/>
    </source>
</evidence>
<accession>A0A423PJ84</accession>
<proteinExistence type="predicted"/>
<comment type="caution">
    <text evidence="1">The sequence shown here is derived from an EMBL/GenBank/DDBJ whole genome shotgun (WGS) entry which is preliminary data.</text>
</comment>
<dbReference type="InParanoid" id="A0A423PJ84"/>
<dbReference type="Proteomes" id="UP000285310">
    <property type="component" value="Unassembled WGS sequence"/>
</dbReference>
<name>A0A423PJ84_9GAMM</name>
<sequence length="53" mass="5749">MEAFDLVKSIGSGFGQRLLVASAHLFAFEHAEETSGYRVVSTVAYGAMLEIKL</sequence>
<keyword evidence="2" id="KW-1185">Reference proteome</keyword>
<protein>
    <submittedName>
        <fullName evidence="1">Uncharacterized protein</fullName>
    </submittedName>
</protein>
<organism evidence="1 2">
    <name type="scientific">Salinisphaera japonica YTM-1</name>
    <dbReference type="NCBI Taxonomy" id="1209778"/>
    <lineage>
        <taxon>Bacteria</taxon>
        <taxon>Pseudomonadati</taxon>
        <taxon>Pseudomonadota</taxon>
        <taxon>Gammaproteobacteria</taxon>
        <taxon>Salinisphaerales</taxon>
        <taxon>Salinisphaeraceae</taxon>
        <taxon>Salinisphaera</taxon>
    </lineage>
</organism>
<reference evidence="1 2" key="1">
    <citation type="submission" date="2013-10" db="EMBL/GenBank/DDBJ databases">
        <title>Salinisphaera japonica YTM-1 Genome Sequencing.</title>
        <authorList>
            <person name="Lai Q."/>
            <person name="Li C."/>
            <person name="Shao Z."/>
        </authorList>
    </citation>
    <scope>NUCLEOTIDE SEQUENCE [LARGE SCALE GENOMIC DNA]</scope>
    <source>
        <strain evidence="1 2">YTM-1</strain>
    </source>
</reference>
<gene>
    <name evidence="1" type="ORF">SAJA_12640</name>
</gene>
<dbReference type="EMBL" id="AYKG01000045">
    <property type="protein sequence ID" value="ROO25658.1"/>
    <property type="molecule type" value="Genomic_DNA"/>
</dbReference>
<dbReference type="AlphaFoldDB" id="A0A423PJ84"/>
<evidence type="ECO:0000313" key="1">
    <source>
        <dbReference type="EMBL" id="ROO25658.1"/>
    </source>
</evidence>